<name>A0A2T3AZ06_AMORE</name>
<keyword evidence="2" id="KW-1185">Reference proteome</keyword>
<organism evidence="1 2">
    <name type="scientific">Amorphotheca resinae ATCC 22711</name>
    <dbReference type="NCBI Taxonomy" id="857342"/>
    <lineage>
        <taxon>Eukaryota</taxon>
        <taxon>Fungi</taxon>
        <taxon>Dikarya</taxon>
        <taxon>Ascomycota</taxon>
        <taxon>Pezizomycotina</taxon>
        <taxon>Leotiomycetes</taxon>
        <taxon>Helotiales</taxon>
        <taxon>Amorphothecaceae</taxon>
        <taxon>Amorphotheca</taxon>
    </lineage>
</organism>
<reference evidence="1 2" key="1">
    <citation type="journal article" date="2018" name="New Phytol.">
        <title>Comparative genomics and transcriptomics depict ericoid mycorrhizal fungi as versatile saprotrophs and plant mutualists.</title>
        <authorList>
            <person name="Martino E."/>
            <person name="Morin E."/>
            <person name="Grelet G.A."/>
            <person name="Kuo A."/>
            <person name="Kohler A."/>
            <person name="Daghino S."/>
            <person name="Barry K.W."/>
            <person name="Cichocki N."/>
            <person name="Clum A."/>
            <person name="Dockter R.B."/>
            <person name="Hainaut M."/>
            <person name="Kuo R.C."/>
            <person name="LaButti K."/>
            <person name="Lindahl B.D."/>
            <person name="Lindquist E.A."/>
            <person name="Lipzen A."/>
            <person name="Khouja H.R."/>
            <person name="Magnuson J."/>
            <person name="Murat C."/>
            <person name="Ohm R.A."/>
            <person name="Singer S.W."/>
            <person name="Spatafora J.W."/>
            <person name="Wang M."/>
            <person name="Veneault-Fourrey C."/>
            <person name="Henrissat B."/>
            <person name="Grigoriev I.V."/>
            <person name="Martin F.M."/>
            <person name="Perotto S."/>
        </authorList>
    </citation>
    <scope>NUCLEOTIDE SEQUENCE [LARGE SCALE GENOMIC DNA]</scope>
    <source>
        <strain evidence="1 2">ATCC 22711</strain>
    </source>
</reference>
<evidence type="ECO:0000313" key="1">
    <source>
        <dbReference type="EMBL" id="PSS15271.1"/>
    </source>
</evidence>
<dbReference type="RefSeq" id="XP_024719870.1">
    <property type="nucleotide sequence ID" value="XM_024865312.1"/>
</dbReference>
<proteinExistence type="predicted"/>
<sequence>MRRRELGRKASERRSSHRRCRVRCRCASNARLEYCYIRWLIMHSSRIPALCDRCSDCLRACAGNCSRSARSLAQDSRTRGYQYRQ</sequence>
<dbReference type="GeneID" id="36573393"/>
<accession>A0A2T3AZ06</accession>
<gene>
    <name evidence="1" type="ORF">M430DRAFT_258861</name>
</gene>
<dbReference type="AlphaFoldDB" id="A0A2T3AZ06"/>
<dbReference type="EMBL" id="KZ679013">
    <property type="protein sequence ID" value="PSS15271.1"/>
    <property type="molecule type" value="Genomic_DNA"/>
</dbReference>
<dbReference type="Proteomes" id="UP000241818">
    <property type="component" value="Unassembled WGS sequence"/>
</dbReference>
<evidence type="ECO:0000313" key="2">
    <source>
        <dbReference type="Proteomes" id="UP000241818"/>
    </source>
</evidence>
<dbReference type="InParanoid" id="A0A2T3AZ06"/>
<protein>
    <submittedName>
        <fullName evidence="1">Uncharacterized protein</fullName>
    </submittedName>
</protein>